<evidence type="ECO:0000256" key="1">
    <source>
        <dbReference type="ARBA" id="ARBA00006019"/>
    </source>
</evidence>
<comment type="similarity">
    <text evidence="1">Belongs to the cullin family.</text>
</comment>
<dbReference type="Pfam" id="PF00888">
    <property type="entry name" value="Cullin"/>
    <property type="match status" value="1"/>
</dbReference>
<dbReference type="SUPFAM" id="SSF74788">
    <property type="entry name" value="Cullin repeat-like"/>
    <property type="match status" value="1"/>
</dbReference>
<accession>A0A9W7A116</accession>
<comment type="caution">
    <text evidence="3">The sequence shown here is derived from an EMBL/GenBank/DDBJ whole genome shotgun (WGS) entry which is preliminary data.</text>
</comment>
<name>A0A9W7A116_9STRA</name>
<organism evidence="3 4">
    <name type="scientific">Triparma strigata</name>
    <dbReference type="NCBI Taxonomy" id="1606541"/>
    <lineage>
        <taxon>Eukaryota</taxon>
        <taxon>Sar</taxon>
        <taxon>Stramenopiles</taxon>
        <taxon>Ochrophyta</taxon>
        <taxon>Bolidophyceae</taxon>
        <taxon>Parmales</taxon>
        <taxon>Triparmaceae</taxon>
        <taxon>Triparma</taxon>
    </lineage>
</organism>
<sequence>MNRSGLNANGANKPKIKLKIKGFAKPPTLPTDFYSKTSELLLKSSRSLLKAEPITETRESLYRNVEDCCVHKHSQALYTSLQDLISEHCRTHILPSLQSFITSQNFTLSSLSSPSSASTQAPLFLSLLTQLWSSHLSSTTSLRSICLYLDRSWSTSAYYVGQVIL</sequence>
<evidence type="ECO:0000313" key="4">
    <source>
        <dbReference type="Proteomes" id="UP001165085"/>
    </source>
</evidence>
<gene>
    <name evidence="3" type="ORF">TrST_g8765</name>
</gene>
<dbReference type="GO" id="GO:0006511">
    <property type="term" value="P:ubiquitin-dependent protein catabolic process"/>
    <property type="evidence" value="ECO:0007669"/>
    <property type="project" value="InterPro"/>
</dbReference>
<dbReference type="OrthoDB" id="27073at2759"/>
<dbReference type="AlphaFoldDB" id="A0A9W7A116"/>
<dbReference type="InterPro" id="IPR001373">
    <property type="entry name" value="Cullin_N"/>
</dbReference>
<dbReference type="InterPro" id="IPR016159">
    <property type="entry name" value="Cullin_repeat-like_dom_sf"/>
</dbReference>
<dbReference type="GO" id="GO:0031625">
    <property type="term" value="F:ubiquitin protein ligase binding"/>
    <property type="evidence" value="ECO:0007669"/>
    <property type="project" value="InterPro"/>
</dbReference>
<proteinExistence type="inferred from homology"/>
<dbReference type="EMBL" id="BRXY01000068">
    <property type="protein sequence ID" value="GMH60982.1"/>
    <property type="molecule type" value="Genomic_DNA"/>
</dbReference>
<evidence type="ECO:0000313" key="3">
    <source>
        <dbReference type="EMBL" id="GMH60982.1"/>
    </source>
</evidence>
<protein>
    <recommendedName>
        <fullName evidence="2">Cullin N-terminal domain-containing protein</fullName>
    </recommendedName>
</protein>
<evidence type="ECO:0000259" key="2">
    <source>
        <dbReference type="Pfam" id="PF00888"/>
    </source>
</evidence>
<feature type="domain" description="Cullin N-terminal" evidence="2">
    <location>
        <begin position="45"/>
        <end position="155"/>
    </location>
</feature>
<reference evidence="4" key="1">
    <citation type="journal article" date="2023" name="Commun. Biol.">
        <title>Genome analysis of Parmales, the sister group of diatoms, reveals the evolutionary specialization of diatoms from phago-mixotrophs to photoautotrophs.</title>
        <authorList>
            <person name="Ban H."/>
            <person name="Sato S."/>
            <person name="Yoshikawa S."/>
            <person name="Yamada K."/>
            <person name="Nakamura Y."/>
            <person name="Ichinomiya M."/>
            <person name="Sato N."/>
            <person name="Blanc-Mathieu R."/>
            <person name="Endo H."/>
            <person name="Kuwata A."/>
            <person name="Ogata H."/>
        </authorList>
    </citation>
    <scope>NUCLEOTIDE SEQUENCE [LARGE SCALE GENOMIC DNA]</scope>
    <source>
        <strain evidence="4">NIES 3701</strain>
    </source>
</reference>
<dbReference type="Gene3D" id="1.20.1310.10">
    <property type="entry name" value="Cullin Repeats"/>
    <property type="match status" value="1"/>
</dbReference>
<keyword evidence="4" id="KW-1185">Reference proteome</keyword>
<dbReference type="Proteomes" id="UP001165085">
    <property type="component" value="Unassembled WGS sequence"/>
</dbReference>